<dbReference type="InterPro" id="IPR006102">
    <property type="entry name" value="Ig-like_GH2"/>
</dbReference>
<dbReference type="PANTHER" id="PTHR42732:SF1">
    <property type="entry name" value="BETA-MANNOSIDASE"/>
    <property type="match status" value="1"/>
</dbReference>
<dbReference type="Gene3D" id="3.20.20.80">
    <property type="entry name" value="Glycosidases"/>
    <property type="match status" value="1"/>
</dbReference>
<keyword evidence="3" id="KW-0326">Glycosidase</keyword>
<dbReference type="Gene3D" id="2.60.120.260">
    <property type="entry name" value="Galactose-binding domain-like"/>
    <property type="match status" value="1"/>
</dbReference>
<dbReference type="SUPFAM" id="SSF49785">
    <property type="entry name" value="Galactose-binding domain-like"/>
    <property type="match status" value="1"/>
</dbReference>
<evidence type="ECO:0000256" key="3">
    <source>
        <dbReference type="ARBA" id="ARBA00023295"/>
    </source>
</evidence>
<dbReference type="AlphaFoldDB" id="A0A9D2T2T2"/>
<dbReference type="Pfam" id="PF02836">
    <property type="entry name" value="Glyco_hydro_2_C"/>
    <property type="match status" value="1"/>
</dbReference>
<dbReference type="SUPFAM" id="SSF49303">
    <property type="entry name" value="beta-Galactosidase/glucuronidase domain"/>
    <property type="match status" value="1"/>
</dbReference>
<dbReference type="EMBL" id="DWWI01000255">
    <property type="protein sequence ID" value="HJC44397.1"/>
    <property type="molecule type" value="Genomic_DNA"/>
</dbReference>
<organism evidence="9 10">
    <name type="scientific">Candidatus Mediterraneibacter gallistercoris</name>
    <dbReference type="NCBI Taxonomy" id="2838671"/>
    <lineage>
        <taxon>Bacteria</taxon>
        <taxon>Bacillati</taxon>
        <taxon>Bacillota</taxon>
        <taxon>Clostridia</taxon>
        <taxon>Lachnospirales</taxon>
        <taxon>Lachnospiraceae</taxon>
        <taxon>Mediterraneibacter</taxon>
    </lineage>
</organism>
<dbReference type="Pfam" id="PF18565">
    <property type="entry name" value="Glyco_hydro2_C5"/>
    <property type="match status" value="1"/>
</dbReference>
<feature type="domain" description="Glycoside hydrolase family 2 catalytic" evidence="5">
    <location>
        <begin position="252"/>
        <end position="421"/>
    </location>
</feature>
<dbReference type="InterPro" id="IPR017853">
    <property type="entry name" value="GH"/>
</dbReference>
<dbReference type="InterPro" id="IPR054593">
    <property type="entry name" value="Beta-mannosidase-like_N2"/>
</dbReference>
<evidence type="ECO:0000259" key="5">
    <source>
        <dbReference type="Pfam" id="PF02836"/>
    </source>
</evidence>
<sequence>MEKISLNQGWKCYRSREPERVFDTDLPHDAMLLDSKSENSPGGVNTGWYDAQDYTYEKTVKVPEEWKEKKVIAEFEGVYRKATVTVNGEKAAYHSYGYTGFYVDLTNFLKYGEENLLRVEAVNSDQPNSRWYSGTGIYRPVWLYVLPKQHICLDGIRVTTLDYAERRVQVTVDTCGDGDISLEMAEDTGDGSILAETTGNAVNGKFTWKFTAPGAELWSPESPTLYTIKAKFGDDVQKVRFGIRSVKCTPEKGFCLNGKRIILRGACIHHDNGLLGACAYDFAERRKIRLLLENGYNAVRSAHNPCSKAMLEACDEMGMLVMDEYIDAWYIHKTKYDYADEMEKNYRDDLADIVAKDYNHPSVVMYSTGNEVSETAQKKGIALCGKLTDRFHELDATRPVTCGINIFFNFLSSMGFGVYSDKKADQAVKNAKKKKAVGSEFFNKLSGIMGADFMKFGATLYPCDLKTRDAFANMDIAGYNYGINRYEHDLKKYPTRMILGSETFCSDAYRFYELAKKHPRIIGDFVWAGMDYLGEAGIGSCEYKEYAPRFDGGLGWVSAGSGRLDLTGKPLAEMAYTRVAFGLQDIAIGVVPVNNTNSPHSPSAWKMTNAIESWSWNGCDGKEAKVEVYARAHHVSIYINSDHAAGTKEMKNDCRAVFHTVYEPGEIRAVSFDEHGNKLAECTLKTAGEETRLTLEPEQKELSQGDLLYVRMKYTDDNGTVKPLARGDIKVRVEGGKILGIGSACPYYERSYLGDASDTYYGEAMVILRPDKAGKITVNAESRYGSARTEVEIS</sequence>
<feature type="domain" description="Beta-mannosidase-like galactose-binding" evidence="8">
    <location>
        <begin position="46"/>
        <end position="121"/>
    </location>
</feature>
<feature type="domain" description="Glycoside hydrolase family 2 immunoglobulin-like beta-sandwich" evidence="4">
    <location>
        <begin position="157"/>
        <end position="244"/>
    </location>
</feature>
<dbReference type="InterPro" id="IPR013783">
    <property type="entry name" value="Ig-like_fold"/>
</dbReference>
<evidence type="ECO:0000259" key="6">
    <source>
        <dbReference type="Pfam" id="PF16355"/>
    </source>
</evidence>
<reference evidence="9" key="1">
    <citation type="journal article" date="2021" name="PeerJ">
        <title>Extensive microbial diversity within the chicken gut microbiome revealed by metagenomics and culture.</title>
        <authorList>
            <person name="Gilroy R."/>
            <person name="Ravi A."/>
            <person name="Getino M."/>
            <person name="Pursley I."/>
            <person name="Horton D.L."/>
            <person name="Alikhan N.F."/>
            <person name="Baker D."/>
            <person name="Gharbi K."/>
            <person name="Hall N."/>
            <person name="Watson M."/>
            <person name="Adriaenssens E.M."/>
            <person name="Foster-Nyarko E."/>
            <person name="Jarju S."/>
            <person name="Secka A."/>
            <person name="Antonio M."/>
            <person name="Oren A."/>
            <person name="Chaudhuri R.R."/>
            <person name="La Ragione R."/>
            <person name="Hildebrand F."/>
            <person name="Pallen M.J."/>
        </authorList>
    </citation>
    <scope>NUCLEOTIDE SEQUENCE</scope>
    <source>
        <strain evidence="9">CHK165-2605</strain>
    </source>
</reference>
<dbReference type="InterPro" id="IPR006101">
    <property type="entry name" value="Glyco_hydro_2"/>
</dbReference>
<evidence type="ECO:0000313" key="9">
    <source>
        <dbReference type="EMBL" id="HJC44397.1"/>
    </source>
</evidence>
<dbReference type="InterPro" id="IPR006103">
    <property type="entry name" value="Glyco_hydro_2_cat"/>
</dbReference>
<dbReference type="PANTHER" id="PTHR42732">
    <property type="entry name" value="BETA-GALACTOSIDASE"/>
    <property type="match status" value="1"/>
</dbReference>
<evidence type="ECO:0000256" key="1">
    <source>
        <dbReference type="ARBA" id="ARBA00007401"/>
    </source>
</evidence>
<dbReference type="Gene3D" id="2.60.40.10">
    <property type="entry name" value="Immunoglobulins"/>
    <property type="match status" value="3"/>
</dbReference>
<evidence type="ECO:0000259" key="4">
    <source>
        <dbReference type="Pfam" id="PF00703"/>
    </source>
</evidence>
<reference evidence="9" key="2">
    <citation type="submission" date="2021-04" db="EMBL/GenBank/DDBJ databases">
        <authorList>
            <person name="Gilroy R."/>
        </authorList>
    </citation>
    <scope>NUCLEOTIDE SEQUENCE</scope>
    <source>
        <strain evidence="9">CHK165-2605</strain>
    </source>
</reference>
<evidence type="ECO:0000256" key="2">
    <source>
        <dbReference type="ARBA" id="ARBA00022801"/>
    </source>
</evidence>
<evidence type="ECO:0000259" key="7">
    <source>
        <dbReference type="Pfam" id="PF18565"/>
    </source>
</evidence>
<proteinExistence type="inferred from homology"/>
<evidence type="ECO:0000259" key="8">
    <source>
        <dbReference type="Pfam" id="PF22666"/>
    </source>
</evidence>
<feature type="domain" description="Glycoside hydrolase family 2" evidence="7">
    <location>
        <begin position="693"/>
        <end position="783"/>
    </location>
</feature>
<dbReference type="SUPFAM" id="SSF51445">
    <property type="entry name" value="(Trans)glycosidases"/>
    <property type="match status" value="1"/>
</dbReference>
<feature type="domain" description="DUF4982" evidence="6">
    <location>
        <begin position="621"/>
        <end position="680"/>
    </location>
</feature>
<comment type="similarity">
    <text evidence="1">Belongs to the glycosyl hydrolase 2 family.</text>
</comment>
<accession>A0A9D2T2T2</accession>
<dbReference type="InterPro" id="IPR036156">
    <property type="entry name" value="Beta-gal/glucu_dom_sf"/>
</dbReference>
<gene>
    <name evidence="9" type="ORF">H9756_12120</name>
</gene>
<dbReference type="GO" id="GO:0004553">
    <property type="term" value="F:hydrolase activity, hydrolyzing O-glycosyl compounds"/>
    <property type="evidence" value="ECO:0007669"/>
    <property type="project" value="InterPro"/>
</dbReference>
<name>A0A9D2T2T2_9FIRM</name>
<dbReference type="Pfam" id="PF16355">
    <property type="entry name" value="DUF4982"/>
    <property type="match status" value="1"/>
</dbReference>
<dbReference type="Pfam" id="PF22666">
    <property type="entry name" value="Glyco_hydro_2_N2"/>
    <property type="match status" value="1"/>
</dbReference>
<comment type="caution">
    <text evidence="9">The sequence shown here is derived from an EMBL/GenBank/DDBJ whole genome shotgun (WGS) entry which is preliminary data.</text>
</comment>
<dbReference type="InterPro" id="IPR040605">
    <property type="entry name" value="Glyco_hydro2_dom5"/>
</dbReference>
<protein>
    <submittedName>
        <fullName evidence="9">DUF4982 domain-containing protein</fullName>
    </submittedName>
</protein>
<dbReference type="InterPro" id="IPR032311">
    <property type="entry name" value="DUF4982"/>
</dbReference>
<dbReference type="InterPro" id="IPR051913">
    <property type="entry name" value="GH2_Domain-Containing"/>
</dbReference>
<evidence type="ECO:0000313" key="10">
    <source>
        <dbReference type="Proteomes" id="UP000823895"/>
    </source>
</evidence>
<keyword evidence="2" id="KW-0378">Hydrolase</keyword>
<dbReference type="Pfam" id="PF00703">
    <property type="entry name" value="Glyco_hydro_2"/>
    <property type="match status" value="1"/>
</dbReference>
<dbReference type="GO" id="GO:0005975">
    <property type="term" value="P:carbohydrate metabolic process"/>
    <property type="evidence" value="ECO:0007669"/>
    <property type="project" value="InterPro"/>
</dbReference>
<dbReference type="InterPro" id="IPR008979">
    <property type="entry name" value="Galactose-bd-like_sf"/>
</dbReference>
<dbReference type="Proteomes" id="UP000823895">
    <property type="component" value="Unassembled WGS sequence"/>
</dbReference>
<dbReference type="PRINTS" id="PR00132">
    <property type="entry name" value="GLHYDRLASE2"/>
</dbReference>